<protein>
    <submittedName>
        <fullName evidence="1">Uncharacterized protein</fullName>
    </submittedName>
</protein>
<sequence>MFIFKRLGMAPDQLYGGLTRSVAPADVPAIFSKAYSASCRMQLAESRFAATGIVPFNRKTFSDEEFSAVVSLTPEKNGEVLLEQKASLPS</sequence>
<dbReference type="AlphaFoldDB" id="A0A7J7IYC7"/>
<dbReference type="EMBL" id="VXIV02003311">
    <property type="protein sequence ID" value="KAF6018421.1"/>
    <property type="molecule type" value="Genomic_DNA"/>
</dbReference>
<gene>
    <name evidence="1" type="ORF">EB796_023277</name>
</gene>
<dbReference type="Proteomes" id="UP000593567">
    <property type="component" value="Unassembled WGS sequence"/>
</dbReference>
<comment type="caution">
    <text evidence="1">The sequence shown here is derived from an EMBL/GenBank/DDBJ whole genome shotgun (WGS) entry which is preliminary data.</text>
</comment>
<evidence type="ECO:0000313" key="2">
    <source>
        <dbReference type="Proteomes" id="UP000593567"/>
    </source>
</evidence>
<evidence type="ECO:0000313" key="1">
    <source>
        <dbReference type="EMBL" id="KAF6018421.1"/>
    </source>
</evidence>
<reference evidence="1" key="1">
    <citation type="submission" date="2020-06" db="EMBL/GenBank/DDBJ databases">
        <title>Draft genome of Bugula neritina, a colonial animal packing powerful symbionts and potential medicines.</title>
        <authorList>
            <person name="Rayko M."/>
        </authorList>
    </citation>
    <scope>NUCLEOTIDE SEQUENCE [LARGE SCALE GENOMIC DNA]</scope>
    <source>
        <strain evidence="1">Kwan_BN1</strain>
    </source>
</reference>
<accession>A0A7J7IYC7</accession>
<keyword evidence="2" id="KW-1185">Reference proteome</keyword>
<name>A0A7J7IYC7_BUGNE</name>
<proteinExistence type="predicted"/>
<organism evidence="1 2">
    <name type="scientific">Bugula neritina</name>
    <name type="common">Brown bryozoan</name>
    <name type="synonym">Sertularia neritina</name>
    <dbReference type="NCBI Taxonomy" id="10212"/>
    <lineage>
        <taxon>Eukaryota</taxon>
        <taxon>Metazoa</taxon>
        <taxon>Spiralia</taxon>
        <taxon>Lophotrochozoa</taxon>
        <taxon>Bryozoa</taxon>
        <taxon>Gymnolaemata</taxon>
        <taxon>Cheilostomatida</taxon>
        <taxon>Flustrina</taxon>
        <taxon>Buguloidea</taxon>
        <taxon>Bugulidae</taxon>
        <taxon>Bugula</taxon>
    </lineage>
</organism>